<keyword evidence="10" id="KW-0926">Vacuole</keyword>
<dbReference type="NCBIfam" id="TIGR01100">
    <property type="entry name" value="V_ATP_synt_C"/>
    <property type="match status" value="1"/>
</dbReference>
<dbReference type="GO" id="GO:0046961">
    <property type="term" value="F:proton-transporting ATPase activity, rotational mechanism"/>
    <property type="evidence" value="ECO:0007669"/>
    <property type="project" value="InterPro"/>
</dbReference>
<evidence type="ECO:0000256" key="4">
    <source>
        <dbReference type="ARBA" id="ARBA00022692"/>
    </source>
</evidence>
<gene>
    <name evidence="12" type="primary">Dana\GF25266</name>
    <name evidence="12" type="synonym">dana_GLEANR_9943</name>
    <name evidence="12" type="ORF">GF25266</name>
</gene>
<evidence type="ECO:0000256" key="2">
    <source>
        <dbReference type="ARBA" id="ARBA00007296"/>
    </source>
</evidence>
<evidence type="ECO:0000256" key="5">
    <source>
        <dbReference type="ARBA" id="ARBA00022781"/>
    </source>
</evidence>
<dbReference type="EMBL" id="CH902618">
    <property type="protein sequence ID" value="EDV39341.1"/>
    <property type="molecule type" value="Genomic_DNA"/>
</dbReference>
<keyword evidence="8 10" id="KW-0472">Membrane</keyword>
<dbReference type="OrthoDB" id="1744869at2759"/>
<comment type="similarity">
    <text evidence="2 10">Belongs to the V-ATPase proteolipid subunit family.</text>
</comment>
<keyword evidence="4 10" id="KW-0812">Transmembrane</keyword>
<dbReference type="PhylomeDB" id="B3M471"/>
<dbReference type="CDD" id="cd18175">
    <property type="entry name" value="ATP-synt_Vo_c_ATP6C_rpt1"/>
    <property type="match status" value="1"/>
</dbReference>
<dbReference type="GO" id="GO:0005774">
    <property type="term" value="C:vacuolar membrane"/>
    <property type="evidence" value="ECO:0007669"/>
    <property type="project" value="UniProtKB-SubCell"/>
</dbReference>
<evidence type="ECO:0000259" key="11">
    <source>
        <dbReference type="Pfam" id="PF00137"/>
    </source>
</evidence>
<comment type="subunit">
    <text evidence="9">V-ATPase is a heteromultimeric enzyme made up of two complexes: the ATP-hydrolytic V1 complex and the proton translocation V0 complex. The V1 complex consists of three catalytic AB heterodimers that form a heterohexamer, three peripheral stalks each consisting of EG heterodimers, one central rotor including subunits D and F, and the regulatory subunits C and H. The proton translocation complex V0 consists of the proton transport subunit a, a ring of proteolipid subunits c9c'', rotary subunit d, subunits e and f, and the accessory subunits VhaAC45 and ATP6AP2.</text>
</comment>
<dbReference type="PRINTS" id="PR00122">
    <property type="entry name" value="VACATPASE"/>
</dbReference>
<organism evidence="12 13">
    <name type="scientific">Drosophila ananassae</name>
    <name type="common">Fruit fly</name>
    <dbReference type="NCBI Taxonomy" id="7217"/>
    <lineage>
        <taxon>Eukaryota</taxon>
        <taxon>Metazoa</taxon>
        <taxon>Ecdysozoa</taxon>
        <taxon>Arthropoda</taxon>
        <taxon>Hexapoda</taxon>
        <taxon>Insecta</taxon>
        <taxon>Pterygota</taxon>
        <taxon>Neoptera</taxon>
        <taxon>Endopterygota</taxon>
        <taxon>Diptera</taxon>
        <taxon>Brachycera</taxon>
        <taxon>Muscomorpha</taxon>
        <taxon>Ephydroidea</taxon>
        <taxon>Drosophilidae</taxon>
        <taxon>Drosophila</taxon>
        <taxon>Sophophora</taxon>
    </lineage>
</organism>
<accession>B3M471</accession>
<dbReference type="STRING" id="7217.B3M471"/>
<dbReference type="AlphaFoldDB" id="B3M471"/>
<dbReference type="FunFam" id="1.20.120.610:FF:000001">
    <property type="entry name" value="V-type proton ATPase proteolipid subunit"/>
    <property type="match status" value="1"/>
</dbReference>
<evidence type="ECO:0000256" key="7">
    <source>
        <dbReference type="ARBA" id="ARBA00023065"/>
    </source>
</evidence>
<evidence type="ECO:0000256" key="8">
    <source>
        <dbReference type="ARBA" id="ARBA00023136"/>
    </source>
</evidence>
<dbReference type="Pfam" id="PF00137">
    <property type="entry name" value="ATP-synt_C"/>
    <property type="match status" value="2"/>
</dbReference>
<dbReference type="InterPro" id="IPR011555">
    <property type="entry name" value="ATPase_proteolipid_su_C_euk"/>
</dbReference>
<dbReference type="OMA" id="GMGIAQM"/>
<dbReference type="InterPro" id="IPR035921">
    <property type="entry name" value="F/V-ATP_Csub_sf"/>
</dbReference>
<evidence type="ECO:0000256" key="6">
    <source>
        <dbReference type="ARBA" id="ARBA00022989"/>
    </source>
</evidence>
<evidence type="ECO:0000313" key="13">
    <source>
        <dbReference type="Proteomes" id="UP000007801"/>
    </source>
</evidence>
<dbReference type="InterPro" id="IPR000245">
    <property type="entry name" value="ATPase_proteolipid_csu"/>
</dbReference>
<dbReference type="InterPro" id="IPR002379">
    <property type="entry name" value="ATPase_proteolipid_c-like_dom"/>
</dbReference>
<evidence type="ECO:0000256" key="3">
    <source>
        <dbReference type="ARBA" id="ARBA00022448"/>
    </source>
</evidence>
<dbReference type="GO" id="GO:0007035">
    <property type="term" value="P:vacuolar acidification"/>
    <property type="evidence" value="ECO:0007669"/>
    <property type="project" value="UniProtKB-ARBA"/>
</dbReference>
<feature type="transmembrane region" description="Helical" evidence="10">
    <location>
        <begin position="12"/>
        <end position="37"/>
    </location>
</feature>
<dbReference type="FunCoup" id="B3M471">
    <property type="interactions" value="284"/>
</dbReference>
<evidence type="ECO:0000256" key="10">
    <source>
        <dbReference type="RuleBase" id="RU363060"/>
    </source>
</evidence>
<dbReference type="Gene3D" id="1.20.120.610">
    <property type="entry name" value="lithium bound rotor ring of v- atpase"/>
    <property type="match status" value="1"/>
</dbReference>
<feature type="transmembrane region" description="Helical" evidence="10">
    <location>
        <begin position="94"/>
        <end position="117"/>
    </location>
</feature>
<sequence>MDVETEHSTPSYAVFLGAMGAACAIIFPTLGAAYGTAASGIGISVMAISRPDLIMKSIIPVVMAGIIAIYGLVVAVLIAGAITEEYTLQMSHIHVGAGLSVGFPGLAAGIAIGIAGDAGVRGNAQQPKLFIGMILILIFAEVLALYGLIVAIYLYTKNP</sequence>
<feature type="domain" description="V-ATPase proteolipid subunit C-like" evidence="11">
    <location>
        <begin position="95"/>
        <end position="154"/>
    </location>
</feature>
<evidence type="ECO:0000256" key="9">
    <source>
        <dbReference type="ARBA" id="ARBA00046957"/>
    </source>
</evidence>
<protein>
    <recommendedName>
        <fullName evidence="10">V-type proton ATPase proteolipid subunit</fullName>
    </recommendedName>
</protein>
<reference evidence="12 13" key="1">
    <citation type="journal article" date="2007" name="Nature">
        <title>Evolution of genes and genomes on the Drosophila phylogeny.</title>
        <authorList>
            <consortium name="Drosophila 12 Genomes Consortium"/>
            <person name="Clark A.G."/>
            <person name="Eisen M.B."/>
            <person name="Smith D.R."/>
            <person name="Bergman C.M."/>
            <person name="Oliver B."/>
            <person name="Markow T.A."/>
            <person name="Kaufman T.C."/>
            <person name="Kellis M."/>
            <person name="Gelbart W."/>
            <person name="Iyer V.N."/>
            <person name="Pollard D.A."/>
            <person name="Sackton T.B."/>
            <person name="Larracuente A.M."/>
            <person name="Singh N.D."/>
            <person name="Abad J.P."/>
            <person name="Abt D.N."/>
            <person name="Adryan B."/>
            <person name="Aguade M."/>
            <person name="Akashi H."/>
            <person name="Anderson W.W."/>
            <person name="Aquadro C.F."/>
            <person name="Ardell D.H."/>
            <person name="Arguello R."/>
            <person name="Artieri C.G."/>
            <person name="Barbash D.A."/>
            <person name="Barker D."/>
            <person name="Barsanti P."/>
            <person name="Batterham P."/>
            <person name="Batzoglou S."/>
            <person name="Begun D."/>
            <person name="Bhutkar A."/>
            <person name="Blanco E."/>
            <person name="Bosak S.A."/>
            <person name="Bradley R.K."/>
            <person name="Brand A.D."/>
            <person name="Brent M.R."/>
            <person name="Brooks A.N."/>
            <person name="Brown R.H."/>
            <person name="Butlin R.K."/>
            <person name="Caggese C."/>
            <person name="Calvi B.R."/>
            <person name="Bernardo de Carvalho A."/>
            <person name="Caspi A."/>
            <person name="Castrezana S."/>
            <person name="Celniker S.E."/>
            <person name="Chang J.L."/>
            <person name="Chapple C."/>
            <person name="Chatterji S."/>
            <person name="Chinwalla A."/>
            <person name="Civetta A."/>
            <person name="Clifton S.W."/>
            <person name="Comeron J.M."/>
            <person name="Costello J.C."/>
            <person name="Coyne J.A."/>
            <person name="Daub J."/>
            <person name="David R.G."/>
            <person name="Delcher A.L."/>
            <person name="Delehaunty K."/>
            <person name="Do C.B."/>
            <person name="Ebling H."/>
            <person name="Edwards K."/>
            <person name="Eickbush T."/>
            <person name="Evans J.D."/>
            <person name="Filipski A."/>
            <person name="Findeiss S."/>
            <person name="Freyhult E."/>
            <person name="Fulton L."/>
            <person name="Fulton R."/>
            <person name="Garcia A.C."/>
            <person name="Gardiner A."/>
            <person name="Garfield D.A."/>
            <person name="Garvin B.E."/>
            <person name="Gibson G."/>
            <person name="Gilbert D."/>
            <person name="Gnerre S."/>
            <person name="Godfrey J."/>
            <person name="Good R."/>
            <person name="Gotea V."/>
            <person name="Gravely B."/>
            <person name="Greenberg A.J."/>
            <person name="Griffiths-Jones S."/>
            <person name="Gross S."/>
            <person name="Guigo R."/>
            <person name="Gustafson E.A."/>
            <person name="Haerty W."/>
            <person name="Hahn M.W."/>
            <person name="Halligan D.L."/>
            <person name="Halpern A.L."/>
            <person name="Halter G.M."/>
            <person name="Han M.V."/>
            <person name="Heger A."/>
            <person name="Hillier L."/>
            <person name="Hinrichs A.S."/>
            <person name="Holmes I."/>
            <person name="Hoskins R.A."/>
            <person name="Hubisz M.J."/>
            <person name="Hultmark D."/>
            <person name="Huntley M.A."/>
            <person name="Jaffe D.B."/>
            <person name="Jagadeeshan S."/>
            <person name="Jeck W.R."/>
            <person name="Johnson J."/>
            <person name="Jones C.D."/>
            <person name="Jordan W.C."/>
            <person name="Karpen G.H."/>
            <person name="Kataoka E."/>
            <person name="Keightley P.D."/>
            <person name="Kheradpour P."/>
            <person name="Kirkness E.F."/>
            <person name="Koerich L.B."/>
            <person name="Kristiansen K."/>
            <person name="Kudrna D."/>
            <person name="Kulathinal R.J."/>
            <person name="Kumar S."/>
            <person name="Kwok R."/>
            <person name="Lander E."/>
            <person name="Langley C.H."/>
            <person name="Lapoint R."/>
            <person name="Lazzaro B.P."/>
            <person name="Lee S.J."/>
            <person name="Levesque L."/>
            <person name="Li R."/>
            <person name="Lin C.F."/>
            <person name="Lin M.F."/>
            <person name="Lindblad-Toh K."/>
            <person name="Llopart A."/>
            <person name="Long M."/>
            <person name="Low L."/>
            <person name="Lozovsky E."/>
            <person name="Lu J."/>
            <person name="Luo M."/>
            <person name="Machado C.A."/>
            <person name="Makalowski W."/>
            <person name="Marzo M."/>
            <person name="Matsuda M."/>
            <person name="Matzkin L."/>
            <person name="McAllister B."/>
            <person name="McBride C.S."/>
            <person name="McKernan B."/>
            <person name="McKernan K."/>
            <person name="Mendez-Lago M."/>
            <person name="Minx P."/>
            <person name="Mollenhauer M.U."/>
            <person name="Montooth K."/>
            <person name="Mount S.M."/>
            <person name="Mu X."/>
            <person name="Myers E."/>
            <person name="Negre B."/>
            <person name="Newfeld S."/>
            <person name="Nielsen R."/>
            <person name="Noor M.A."/>
            <person name="O'Grady P."/>
            <person name="Pachter L."/>
            <person name="Papaceit M."/>
            <person name="Parisi M.J."/>
            <person name="Parisi M."/>
            <person name="Parts L."/>
            <person name="Pedersen J.S."/>
            <person name="Pesole G."/>
            <person name="Phillippy A.M."/>
            <person name="Ponting C.P."/>
            <person name="Pop M."/>
            <person name="Porcelli D."/>
            <person name="Powell J.R."/>
            <person name="Prohaska S."/>
            <person name="Pruitt K."/>
            <person name="Puig M."/>
            <person name="Quesneville H."/>
            <person name="Ram K.R."/>
            <person name="Rand D."/>
            <person name="Rasmussen M.D."/>
            <person name="Reed L.K."/>
            <person name="Reenan R."/>
            <person name="Reily A."/>
            <person name="Remington K.A."/>
            <person name="Rieger T.T."/>
            <person name="Ritchie M.G."/>
            <person name="Robin C."/>
            <person name="Rogers Y.H."/>
            <person name="Rohde C."/>
            <person name="Rozas J."/>
            <person name="Rubenfield M.J."/>
            <person name="Ruiz A."/>
            <person name="Russo S."/>
            <person name="Salzberg S.L."/>
            <person name="Sanchez-Gracia A."/>
            <person name="Saranga D.J."/>
            <person name="Sato H."/>
            <person name="Schaeffer S.W."/>
            <person name="Schatz M.C."/>
            <person name="Schlenke T."/>
            <person name="Schwartz R."/>
            <person name="Segarra C."/>
            <person name="Singh R.S."/>
            <person name="Sirot L."/>
            <person name="Sirota M."/>
            <person name="Sisneros N.B."/>
            <person name="Smith C.D."/>
            <person name="Smith T.F."/>
            <person name="Spieth J."/>
            <person name="Stage D.E."/>
            <person name="Stark A."/>
            <person name="Stephan W."/>
            <person name="Strausberg R.L."/>
            <person name="Strempel S."/>
            <person name="Sturgill D."/>
            <person name="Sutton G."/>
            <person name="Sutton G.G."/>
            <person name="Tao W."/>
            <person name="Teichmann S."/>
            <person name="Tobari Y.N."/>
            <person name="Tomimura Y."/>
            <person name="Tsolas J.M."/>
            <person name="Valente V.L."/>
            <person name="Venter E."/>
            <person name="Venter J.C."/>
            <person name="Vicario S."/>
            <person name="Vieira F.G."/>
            <person name="Vilella A.J."/>
            <person name="Villasante A."/>
            <person name="Walenz B."/>
            <person name="Wang J."/>
            <person name="Wasserman M."/>
            <person name="Watts T."/>
            <person name="Wilson D."/>
            <person name="Wilson R.K."/>
            <person name="Wing R.A."/>
            <person name="Wolfner M.F."/>
            <person name="Wong A."/>
            <person name="Wong G.K."/>
            <person name="Wu C.I."/>
            <person name="Wu G."/>
            <person name="Yamamoto D."/>
            <person name="Yang H.P."/>
            <person name="Yang S.P."/>
            <person name="Yorke J.A."/>
            <person name="Yoshida K."/>
            <person name="Zdobnov E."/>
            <person name="Zhang P."/>
            <person name="Zhang Y."/>
            <person name="Zimin A.V."/>
            <person name="Baldwin J."/>
            <person name="Abdouelleil A."/>
            <person name="Abdulkadir J."/>
            <person name="Abebe A."/>
            <person name="Abera B."/>
            <person name="Abreu J."/>
            <person name="Acer S.C."/>
            <person name="Aftuck L."/>
            <person name="Alexander A."/>
            <person name="An P."/>
            <person name="Anderson E."/>
            <person name="Anderson S."/>
            <person name="Arachi H."/>
            <person name="Azer M."/>
            <person name="Bachantsang P."/>
            <person name="Barry A."/>
            <person name="Bayul T."/>
            <person name="Berlin A."/>
            <person name="Bessette D."/>
            <person name="Bloom T."/>
            <person name="Blye J."/>
            <person name="Boguslavskiy L."/>
            <person name="Bonnet C."/>
            <person name="Boukhgalter B."/>
            <person name="Bourzgui I."/>
            <person name="Brown A."/>
            <person name="Cahill P."/>
            <person name="Channer S."/>
            <person name="Cheshatsang Y."/>
            <person name="Chuda L."/>
            <person name="Citroen M."/>
            <person name="Collymore A."/>
            <person name="Cooke P."/>
            <person name="Costello M."/>
            <person name="D'Aco K."/>
            <person name="Daza R."/>
            <person name="De Haan G."/>
            <person name="DeGray S."/>
            <person name="DeMaso C."/>
            <person name="Dhargay N."/>
            <person name="Dooley K."/>
            <person name="Dooley E."/>
            <person name="Doricent M."/>
            <person name="Dorje P."/>
            <person name="Dorjee K."/>
            <person name="Dupes A."/>
            <person name="Elong R."/>
            <person name="Falk J."/>
            <person name="Farina A."/>
            <person name="Faro S."/>
            <person name="Ferguson D."/>
            <person name="Fisher S."/>
            <person name="Foley C.D."/>
            <person name="Franke A."/>
            <person name="Friedrich D."/>
            <person name="Gadbois L."/>
            <person name="Gearin G."/>
            <person name="Gearin C.R."/>
            <person name="Giannoukos G."/>
            <person name="Goode T."/>
            <person name="Graham J."/>
            <person name="Grandbois E."/>
            <person name="Grewal S."/>
            <person name="Gyaltsen K."/>
            <person name="Hafez N."/>
            <person name="Hagos B."/>
            <person name="Hall J."/>
            <person name="Henson C."/>
            <person name="Hollinger A."/>
            <person name="Honan T."/>
            <person name="Huard M.D."/>
            <person name="Hughes L."/>
            <person name="Hurhula B."/>
            <person name="Husby M.E."/>
            <person name="Kamat A."/>
            <person name="Kanga B."/>
            <person name="Kashin S."/>
            <person name="Khazanovich D."/>
            <person name="Kisner P."/>
            <person name="Lance K."/>
            <person name="Lara M."/>
            <person name="Lee W."/>
            <person name="Lennon N."/>
            <person name="Letendre F."/>
            <person name="LeVine R."/>
            <person name="Lipovsky A."/>
            <person name="Liu X."/>
            <person name="Liu J."/>
            <person name="Liu S."/>
            <person name="Lokyitsang T."/>
            <person name="Lokyitsang Y."/>
            <person name="Lubonja R."/>
            <person name="Lui A."/>
            <person name="MacDonald P."/>
            <person name="Magnisalis V."/>
            <person name="Maru K."/>
            <person name="Matthews C."/>
            <person name="McCusker W."/>
            <person name="McDonough S."/>
            <person name="Mehta T."/>
            <person name="Meldrim J."/>
            <person name="Meneus L."/>
            <person name="Mihai O."/>
            <person name="Mihalev A."/>
            <person name="Mihova T."/>
            <person name="Mittelman R."/>
            <person name="Mlenga V."/>
            <person name="Montmayeur A."/>
            <person name="Mulrain L."/>
            <person name="Navidi A."/>
            <person name="Naylor J."/>
            <person name="Negash T."/>
            <person name="Nguyen T."/>
            <person name="Nguyen N."/>
            <person name="Nicol R."/>
            <person name="Norbu C."/>
            <person name="Norbu N."/>
            <person name="Novod N."/>
            <person name="O'Neill B."/>
            <person name="Osman S."/>
            <person name="Markiewicz E."/>
            <person name="Oyono O.L."/>
            <person name="Patti C."/>
            <person name="Phunkhang P."/>
            <person name="Pierre F."/>
            <person name="Priest M."/>
            <person name="Raghuraman S."/>
            <person name="Rege F."/>
            <person name="Reyes R."/>
            <person name="Rise C."/>
            <person name="Rogov P."/>
            <person name="Ross K."/>
            <person name="Ryan E."/>
            <person name="Settipalli S."/>
            <person name="Shea T."/>
            <person name="Sherpa N."/>
            <person name="Shi L."/>
            <person name="Shih D."/>
            <person name="Sparrow T."/>
            <person name="Spaulding J."/>
            <person name="Stalker J."/>
            <person name="Stange-Thomann N."/>
            <person name="Stavropoulos S."/>
            <person name="Stone C."/>
            <person name="Strader C."/>
            <person name="Tesfaye S."/>
            <person name="Thomson T."/>
            <person name="Thoulutsang Y."/>
            <person name="Thoulutsang D."/>
            <person name="Topham K."/>
            <person name="Topping I."/>
            <person name="Tsamla T."/>
            <person name="Vassiliev H."/>
            <person name="Vo A."/>
            <person name="Wangchuk T."/>
            <person name="Wangdi T."/>
            <person name="Weiand M."/>
            <person name="Wilkinson J."/>
            <person name="Wilson A."/>
            <person name="Yadav S."/>
            <person name="Young G."/>
            <person name="Yu Q."/>
            <person name="Zembek L."/>
            <person name="Zhong D."/>
            <person name="Zimmer A."/>
            <person name="Zwirko Z."/>
            <person name="Jaffe D.B."/>
            <person name="Alvarez P."/>
            <person name="Brockman W."/>
            <person name="Butler J."/>
            <person name="Chin C."/>
            <person name="Gnerre S."/>
            <person name="Grabherr M."/>
            <person name="Kleber M."/>
            <person name="Mauceli E."/>
            <person name="MacCallum I."/>
        </authorList>
    </citation>
    <scope>NUCLEOTIDE SEQUENCE [LARGE SCALE GENOMIC DNA]</scope>
    <source>
        <strain evidence="13">Tucson 14024-0371.13</strain>
    </source>
</reference>
<dbReference type="CDD" id="cd18176">
    <property type="entry name" value="ATP-synt_Vo_c_ATP6C_rpt2"/>
    <property type="match status" value="1"/>
</dbReference>
<dbReference type="Proteomes" id="UP000007801">
    <property type="component" value="Unassembled WGS sequence"/>
</dbReference>
<keyword evidence="6 10" id="KW-1133">Transmembrane helix</keyword>
<feature type="domain" description="V-ATPase proteolipid subunit C-like" evidence="11">
    <location>
        <begin position="19"/>
        <end position="78"/>
    </location>
</feature>
<dbReference type="HOGENOM" id="CLU_085752_1_2_1"/>
<dbReference type="eggNOG" id="KOG0232">
    <property type="taxonomic scope" value="Eukaryota"/>
</dbReference>
<keyword evidence="13" id="KW-1185">Reference proteome</keyword>
<feature type="transmembrane region" description="Helical" evidence="10">
    <location>
        <begin position="58"/>
        <end position="82"/>
    </location>
</feature>
<evidence type="ECO:0000256" key="1">
    <source>
        <dbReference type="ARBA" id="ARBA00004141"/>
    </source>
</evidence>
<dbReference type="InParanoid" id="B3M471"/>
<keyword evidence="5 10" id="KW-0375">Hydrogen ion transport</keyword>
<name>B3M471_DROAN</name>
<proteinExistence type="inferred from homology"/>
<comment type="function">
    <text evidence="10">Proton-conducting pore forming of the V0 complex of vacuolar(H+)-ATPase (V-ATPase), a multisubunit enzyme composed of a peripheral complex (V1) that hydrolyzes ATP and a membrane integral complex (V0) that translocates protons. V-ATPase is responsible for acidifying and maintaining the pH of intracellular compartments and in some cell types, is targeted to the plasma membrane, where it is responsible for acidifying the extracellular environment.</text>
</comment>
<evidence type="ECO:0000313" key="12">
    <source>
        <dbReference type="EMBL" id="EDV39341.1"/>
    </source>
</evidence>
<dbReference type="GO" id="GO:0033179">
    <property type="term" value="C:proton-transporting V-type ATPase, V0 domain"/>
    <property type="evidence" value="ECO:0007669"/>
    <property type="project" value="InterPro"/>
</dbReference>
<keyword evidence="3 10" id="KW-0813">Transport</keyword>
<comment type="subcellular location">
    <subcellularLocation>
        <location evidence="1">Membrane</location>
        <topology evidence="1">Multi-pass membrane protein</topology>
    </subcellularLocation>
    <subcellularLocation>
        <location evidence="10">Vacuole membrane</location>
        <topology evidence="10">Multi-pass membrane protein</topology>
    </subcellularLocation>
</comment>
<dbReference type="PANTHER" id="PTHR10263">
    <property type="entry name" value="V-TYPE PROTON ATPASE PROTEOLIPID SUBUNIT"/>
    <property type="match status" value="1"/>
</dbReference>
<keyword evidence="7 10" id="KW-0406">Ion transport</keyword>
<dbReference type="SUPFAM" id="SSF81333">
    <property type="entry name" value="F1F0 ATP synthase subunit C"/>
    <property type="match status" value="1"/>
</dbReference>
<feature type="transmembrane region" description="Helical" evidence="10">
    <location>
        <begin position="129"/>
        <end position="155"/>
    </location>
</feature>